<dbReference type="SUPFAM" id="SSF55424">
    <property type="entry name" value="FAD/NAD-linked reductases, dimerisation (C-terminal) domain"/>
    <property type="match status" value="1"/>
</dbReference>
<dbReference type="InterPro" id="IPR004099">
    <property type="entry name" value="Pyr_nucl-diS_OxRdtase_dimer"/>
</dbReference>
<evidence type="ECO:0000256" key="3">
    <source>
        <dbReference type="ARBA" id="ARBA00022630"/>
    </source>
</evidence>
<dbReference type="Gene3D" id="3.50.50.60">
    <property type="entry name" value="FAD/NAD(P)-binding domain"/>
    <property type="match status" value="2"/>
</dbReference>
<sequence length="466" mass="49108">MIVIGAGPAGENAADHAARAGLSAALVEAELVGGECSYWACIPSKTLLRTGHAVAAARRLPGVTADVDPGAVLARRDAFVHDWHDDSQVQWAQAAGITVLRGYGRLAGERTVQVDRSDAVERELLRARHAVVVATGSVPKRPPVAGLDTVRTWSSRDATAAKEVPRRLGVLGGGVVGSEMAQAFARLGSAVTLVHHGPRLLPAMEPSAGERVATAFREEHIDLRLEQSLDEVSPAPDGAIRLRMGIETVEVDELLVATGRRPDTDDVGLGSVGLTPGEALDIDDSGLVTGVDGEWLYAVGDVTGRAPLTHQGKYEARIAGAAIAARSIGEPLDTRPWGEHAAYADHVAVPQVVFTDPEVGFVGRTEAQARAAGMDVRVVELEIAVAGSSLQADGYSGIARMVVDESRGVLVGMTFVGQDVAEMLHAATVAIAGEVPMHRLWHAVPAFPTISEVWLRLLETYRAQVS</sequence>
<dbReference type="PRINTS" id="PR00368">
    <property type="entry name" value="FADPNR"/>
</dbReference>
<name>A0ABX1SKW1_9PSEU</name>
<accession>A0ABX1SKW1</accession>
<dbReference type="Pfam" id="PF02852">
    <property type="entry name" value="Pyr_redox_dim"/>
    <property type="match status" value="1"/>
</dbReference>
<evidence type="ECO:0000259" key="6">
    <source>
        <dbReference type="Pfam" id="PF02852"/>
    </source>
</evidence>
<evidence type="ECO:0000313" key="8">
    <source>
        <dbReference type="EMBL" id="NMI02177.1"/>
    </source>
</evidence>
<gene>
    <name evidence="8" type="ORF">HF526_33525</name>
</gene>
<evidence type="ECO:0000256" key="4">
    <source>
        <dbReference type="ARBA" id="ARBA00022827"/>
    </source>
</evidence>
<evidence type="ECO:0000256" key="5">
    <source>
        <dbReference type="ARBA" id="ARBA00023027"/>
    </source>
</evidence>
<keyword evidence="5" id="KW-0520">NAD</keyword>
<feature type="domain" description="FAD/NAD(P)-binding" evidence="7">
    <location>
        <begin position="2"/>
        <end position="311"/>
    </location>
</feature>
<dbReference type="PANTHER" id="PTHR22912:SF151">
    <property type="entry name" value="DIHYDROLIPOYL DEHYDROGENASE, MITOCHONDRIAL"/>
    <property type="match status" value="1"/>
</dbReference>
<dbReference type="SUPFAM" id="SSF51905">
    <property type="entry name" value="FAD/NAD(P)-binding domain"/>
    <property type="match status" value="1"/>
</dbReference>
<comment type="cofactor">
    <cofactor evidence="1">
        <name>FAD</name>
        <dbReference type="ChEBI" id="CHEBI:57692"/>
    </cofactor>
</comment>
<dbReference type="InterPro" id="IPR016156">
    <property type="entry name" value="FAD/NAD-linked_Rdtase_dimer_sf"/>
</dbReference>
<evidence type="ECO:0000259" key="7">
    <source>
        <dbReference type="Pfam" id="PF07992"/>
    </source>
</evidence>
<dbReference type="PIRSF" id="PIRSF000350">
    <property type="entry name" value="Mercury_reductase_MerA"/>
    <property type="match status" value="1"/>
</dbReference>
<dbReference type="PANTHER" id="PTHR22912">
    <property type="entry name" value="DISULFIDE OXIDOREDUCTASE"/>
    <property type="match status" value="1"/>
</dbReference>
<evidence type="ECO:0000313" key="9">
    <source>
        <dbReference type="Proteomes" id="UP000820669"/>
    </source>
</evidence>
<feature type="domain" description="Pyridine nucleotide-disulphide oxidoreductase dimerisation" evidence="6">
    <location>
        <begin position="349"/>
        <end position="454"/>
    </location>
</feature>
<dbReference type="Gene3D" id="3.30.390.30">
    <property type="match status" value="1"/>
</dbReference>
<keyword evidence="9" id="KW-1185">Reference proteome</keyword>
<reference evidence="8 9" key="1">
    <citation type="submission" date="2020-04" db="EMBL/GenBank/DDBJ databases">
        <authorList>
            <person name="Klaysubun C."/>
            <person name="Duangmal K."/>
            <person name="Lipun K."/>
        </authorList>
    </citation>
    <scope>NUCLEOTIDE SEQUENCE [LARGE SCALE GENOMIC DNA]</scope>
    <source>
        <strain evidence="8 9">K10HN5</strain>
    </source>
</reference>
<dbReference type="PRINTS" id="PR00411">
    <property type="entry name" value="PNDRDTASEI"/>
</dbReference>
<dbReference type="InterPro" id="IPR036188">
    <property type="entry name" value="FAD/NAD-bd_sf"/>
</dbReference>
<protein>
    <submittedName>
        <fullName evidence="8">NAD(P)/FAD-dependent oxidoreductase</fullName>
    </submittedName>
</protein>
<comment type="caution">
    <text evidence="8">The sequence shown here is derived from an EMBL/GenBank/DDBJ whole genome shotgun (WGS) entry which is preliminary data.</text>
</comment>
<dbReference type="InterPro" id="IPR023753">
    <property type="entry name" value="FAD/NAD-binding_dom"/>
</dbReference>
<evidence type="ECO:0000256" key="1">
    <source>
        <dbReference type="ARBA" id="ARBA00001974"/>
    </source>
</evidence>
<dbReference type="InterPro" id="IPR050151">
    <property type="entry name" value="Class-I_Pyr_Nuc-Dis_Oxidored"/>
</dbReference>
<keyword evidence="3" id="KW-0285">Flavoprotein</keyword>
<keyword evidence="4" id="KW-0274">FAD</keyword>
<dbReference type="Pfam" id="PF07992">
    <property type="entry name" value="Pyr_redox_2"/>
    <property type="match status" value="1"/>
</dbReference>
<comment type="similarity">
    <text evidence="2">Belongs to the class-I pyridine nucleotide-disulfide oxidoreductase family.</text>
</comment>
<proteinExistence type="inferred from homology"/>
<dbReference type="InterPro" id="IPR001100">
    <property type="entry name" value="Pyr_nuc-diS_OxRdtase"/>
</dbReference>
<evidence type="ECO:0000256" key="2">
    <source>
        <dbReference type="ARBA" id="ARBA00007532"/>
    </source>
</evidence>
<dbReference type="Proteomes" id="UP000820669">
    <property type="component" value="Unassembled WGS sequence"/>
</dbReference>
<organism evidence="8 9">
    <name type="scientific">Pseudonocardia acidicola</name>
    <dbReference type="NCBI Taxonomy" id="2724939"/>
    <lineage>
        <taxon>Bacteria</taxon>
        <taxon>Bacillati</taxon>
        <taxon>Actinomycetota</taxon>
        <taxon>Actinomycetes</taxon>
        <taxon>Pseudonocardiales</taxon>
        <taxon>Pseudonocardiaceae</taxon>
        <taxon>Pseudonocardia</taxon>
    </lineage>
</organism>
<dbReference type="EMBL" id="JAAXLA010000128">
    <property type="protein sequence ID" value="NMI02177.1"/>
    <property type="molecule type" value="Genomic_DNA"/>
</dbReference>